<dbReference type="RefSeq" id="WP_309254831.1">
    <property type="nucleotide sequence ID" value="NZ_JAVGXC010000008.1"/>
</dbReference>
<dbReference type="GO" id="GO:0016787">
    <property type="term" value="F:hydrolase activity"/>
    <property type="evidence" value="ECO:0007669"/>
    <property type="project" value="UniProtKB-KW"/>
</dbReference>
<dbReference type="InterPro" id="IPR003736">
    <property type="entry name" value="PAAI_dom"/>
</dbReference>
<proteinExistence type="predicted"/>
<gene>
    <name evidence="3" type="ORF">RCO22_10975</name>
</gene>
<keyword evidence="1 3" id="KW-0378">Hydrolase</keyword>
<keyword evidence="4" id="KW-1185">Reference proteome</keyword>
<dbReference type="Proteomes" id="UP001224477">
    <property type="component" value="Unassembled WGS sequence"/>
</dbReference>
<dbReference type="SUPFAM" id="SSF54637">
    <property type="entry name" value="Thioesterase/thiol ester dehydrase-isomerase"/>
    <property type="match status" value="1"/>
</dbReference>
<dbReference type="Gene3D" id="3.10.129.10">
    <property type="entry name" value="Hotdog Thioesterase"/>
    <property type="match status" value="1"/>
</dbReference>
<accession>A0ABU1CQC1</accession>
<dbReference type="InterPro" id="IPR029069">
    <property type="entry name" value="HotDog_dom_sf"/>
</dbReference>
<feature type="domain" description="Thioesterase" evidence="2">
    <location>
        <begin position="71"/>
        <end position="147"/>
    </location>
</feature>
<reference evidence="3 4" key="1">
    <citation type="journal article" date="2023" name="Microbiol. Resour. Announc.">
        <title>Whole-genome sequence of Pseudomonas yamanorum OLsAu1 isolated from the edible ectomycorrhizal mushroom Lactarius sp. section Deliciosi.</title>
        <authorList>
            <person name="Ramirez-Mendoza R."/>
            <person name="Angeles-Argaiz R.E."/>
            <person name="Hernandez-Oaxaca D."/>
            <person name="Aguirre-Beltran L."/>
            <person name="Almaraz-Suarez J."/>
            <person name="Perez-Moreno J."/>
        </authorList>
    </citation>
    <scope>NUCLEOTIDE SEQUENCE [LARGE SCALE GENOMIC DNA]</scope>
    <source>
        <strain evidence="3 4">OLsAu1</strain>
    </source>
</reference>
<evidence type="ECO:0000313" key="4">
    <source>
        <dbReference type="Proteomes" id="UP001224477"/>
    </source>
</evidence>
<dbReference type="InterPro" id="IPR006683">
    <property type="entry name" value="Thioestr_dom"/>
</dbReference>
<comment type="caution">
    <text evidence="3">The sequence shown here is derived from an EMBL/GenBank/DDBJ whole genome shotgun (WGS) entry which is preliminary data.</text>
</comment>
<protein>
    <submittedName>
        <fullName evidence="3">PaaI family thioesterase</fullName>
        <ecNumber evidence="3">3.1.2.-</ecNumber>
    </submittedName>
</protein>
<dbReference type="EC" id="3.1.2.-" evidence="3"/>
<evidence type="ECO:0000256" key="1">
    <source>
        <dbReference type="ARBA" id="ARBA00022801"/>
    </source>
</evidence>
<organism evidence="3 4">
    <name type="scientific">Pseudomonas yamanorum</name>
    <dbReference type="NCBI Taxonomy" id="515393"/>
    <lineage>
        <taxon>Bacteria</taxon>
        <taxon>Pseudomonadati</taxon>
        <taxon>Pseudomonadota</taxon>
        <taxon>Gammaproteobacteria</taxon>
        <taxon>Pseudomonadales</taxon>
        <taxon>Pseudomonadaceae</taxon>
        <taxon>Pseudomonas</taxon>
    </lineage>
</organism>
<dbReference type="CDD" id="cd03443">
    <property type="entry name" value="PaaI_thioesterase"/>
    <property type="match status" value="1"/>
</dbReference>
<sequence>MTQHEAKRKIGMVTREELVAEDGLSFMRGLIDGRHPYPPFAEFLDIDLMEIDYGSAVFVGKPTERFFNPIGSIQGGWAATILDAAMGFATHSTLKVGESYTTLEMKLNYVRPLLPSSGKVRCVGKVIHRGGRVATAEAQLLDGNGKLLSHSTETCMIFPAEPTLK</sequence>
<dbReference type="Pfam" id="PF03061">
    <property type="entry name" value="4HBT"/>
    <property type="match status" value="1"/>
</dbReference>
<evidence type="ECO:0000259" key="2">
    <source>
        <dbReference type="Pfam" id="PF03061"/>
    </source>
</evidence>
<name>A0ABU1CQC1_9PSED</name>
<evidence type="ECO:0000313" key="3">
    <source>
        <dbReference type="EMBL" id="MDR0189461.1"/>
    </source>
</evidence>
<dbReference type="NCBIfam" id="TIGR00369">
    <property type="entry name" value="unchar_dom_1"/>
    <property type="match status" value="1"/>
</dbReference>
<dbReference type="EMBL" id="JAVGXC010000008">
    <property type="protein sequence ID" value="MDR0189461.1"/>
    <property type="molecule type" value="Genomic_DNA"/>
</dbReference>